<dbReference type="InterPro" id="IPR029767">
    <property type="entry name" value="WecB-like"/>
</dbReference>
<dbReference type="PANTHER" id="PTHR43174">
    <property type="entry name" value="UDP-N-ACETYLGLUCOSAMINE 2-EPIMERASE"/>
    <property type="match status" value="1"/>
</dbReference>
<dbReference type="Gene3D" id="3.40.50.2000">
    <property type="entry name" value="Glycogen Phosphorylase B"/>
    <property type="match status" value="2"/>
</dbReference>
<evidence type="ECO:0000259" key="2">
    <source>
        <dbReference type="Pfam" id="PF02350"/>
    </source>
</evidence>
<name>A0A9W5X630_9BACI</name>
<gene>
    <name evidence="3" type="ORF">GCM10011409_28350</name>
</gene>
<feature type="domain" description="UDP-N-acetylglucosamine 2-epimerase" evidence="2">
    <location>
        <begin position="23"/>
        <end position="353"/>
    </location>
</feature>
<dbReference type="NCBIfam" id="TIGR00236">
    <property type="entry name" value="wecB"/>
    <property type="match status" value="1"/>
</dbReference>
<comment type="caution">
    <text evidence="3">The sequence shown here is derived from an EMBL/GenBank/DDBJ whole genome shotgun (WGS) entry which is preliminary data.</text>
</comment>
<reference evidence="3" key="1">
    <citation type="journal article" date="2014" name="Int. J. Syst. Evol. Microbiol.">
        <title>Complete genome sequence of Corynebacterium casei LMG S-19264T (=DSM 44701T), isolated from a smear-ripened cheese.</title>
        <authorList>
            <consortium name="US DOE Joint Genome Institute (JGI-PGF)"/>
            <person name="Walter F."/>
            <person name="Albersmeier A."/>
            <person name="Kalinowski J."/>
            <person name="Ruckert C."/>
        </authorList>
    </citation>
    <scope>NUCLEOTIDE SEQUENCE</scope>
    <source>
        <strain evidence="3">CGMCC 1.15454</strain>
    </source>
</reference>
<sequence length="360" mass="40462">MKILTVIGARPQFIKACMLSRMIRSDSKMEEIIVHTGQHYDDNMSAIFFNQLKLPKPDYYLGVGSGSHGKQTGKMLMDLEKVMLLVRPDIVLLYGDTNSTLAGSLTASKLHIPIAHVESGLRSFNKSMPEEINRIVTDHLSDWLFCPSNTAIENLKREGIEKGVYLTGDIMYDAVLHFKHHALKQSSILNELSLSKNNYYLATIHRGENTDDPERLKSILEAFQKVNMEVVLPLHPRTKSKINQFNFTDFISSSSIKIVEPLHYFDMLAVASQANAILTDSGGLQKEAYMLQVPCITLRDETEWVETVMAGWNHLVGTDTQQIVNTVKALQVPKEYVPLFGDGSTSKKIVDILMKSFGEN</sequence>
<dbReference type="Proteomes" id="UP000621492">
    <property type="component" value="Unassembled WGS sequence"/>
</dbReference>
<dbReference type="AlphaFoldDB" id="A0A9W5X630"/>
<organism evidence="3 4">
    <name type="scientific">Lentibacillus populi</name>
    <dbReference type="NCBI Taxonomy" id="1827502"/>
    <lineage>
        <taxon>Bacteria</taxon>
        <taxon>Bacillati</taxon>
        <taxon>Bacillota</taxon>
        <taxon>Bacilli</taxon>
        <taxon>Bacillales</taxon>
        <taxon>Bacillaceae</taxon>
        <taxon>Lentibacillus</taxon>
    </lineage>
</organism>
<evidence type="ECO:0000256" key="1">
    <source>
        <dbReference type="RuleBase" id="RU003513"/>
    </source>
</evidence>
<evidence type="ECO:0000313" key="3">
    <source>
        <dbReference type="EMBL" id="GGB49086.1"/>
    </source>
</evidence>
<proteinExistence type="inferred from homology"/>
<dbReference type="Pfam" id="PF02350">
    <property type="entry name" value="Epimerase_2"/>
    <property type="match status" value="1"/>
</dbReference>
<accession>A0A9W5X630</accession>
<evidence type="ECO:0000313" key="4">
    <source>
        <dbReference type="Proteomes" id="UP000621492"/>
    </source>
</evidence>
<comment type="similarity">
    <text evidence="1">Belongs to the UDP-N-acetylglucosamine 2-epimerase family.</text>
</comment>
<dbReference type="RefSeq" id="WP_088049920.1">
    <property type="nucleotide sequence ID" value="NZ_BMJD01000024.1"/>
</dbReference>
<dbReference type="GO" id="GO:0016853">
    <property type="term" value="F:isomerase activity"/>
    <property type="evidence" value="ECO:0007669"/>
    <property type="project" value="UniProtKB-KW"/>
</dbReference>
<keyword evidence="4" id="KW-1185">Reference proteome</keyword>
<dbReference type="EMBL" id="BMJD01000024">
    <property type="protein sequence ID" value="GGB49086.1"/>
    <property type="molecule type" value="Genomic_DNA"/>
</dbReference>
<keyword evidence="1" id="KW-0413">Isomerase</keyword>
<dbReference type="CDD" id="cd03786">
    <property type="entry name" value="GTB_UDP-GlcNAc_2-Epimerase"/>
    <property type="match status" value="1"/>
</dbReference>
<dbReference type="PANTHER" id="PTHR43174:SF1">
    <property type="entry name" value="UDP-N-ACETYLGLUCOSAMINE 2-EPIMERASE"/>
    <property type="match status" value="1"/>
</dbReference>
<dbReference type="SUPFAM" id="SSF53756">
    <property type="entry name" value="UDP-Glycosyltransferase/glycogen phosphorylase"/>
    <property type="match status" value="1"/>
</dbReference>
<dbReference type="InterPro" id="IPR003331">
    <property type="entry name" value="UDP_GlcNAc_Epimerase_2_dom"/>
</dbReference>
<reference evidence="3" key="2">
    <citation type="submission" date="2020-09" db="EMBL/GenBank/DDBJ databases">
        <authorList>
            <person name="Sun Q."/>
            <person name="Zhou Y."/>
        </authorList>
    </citation>
    <scope>NUCLEOTIDE SEQUENCE</scope>
    <source>
        <strain evidence="3">CGMCC 1.15454</strain>
    </source>
</reference>
<protein>
    <submittedName>
        <fullName evidence="3">UDP-N-acetyl glucosamine 2-epimerase</fullName>
    </submittedName>
</protein>